<feature type="domain" description="DUF5077" evidence="2">
    <location>
        <begin position="156"/>
        <end position="258"/>
    </location>
</feature>
<keyword evidence="1" id="KW-0732">Signal</keyword>
<gene>
    <name evidence="3" type="ORF">EC9_21030</name>
</gene>
<dbReference type="InterPro" id="IPR031712">
    <property type="entry name" value="DUF5077"/>
</dbReference>
<accession>A0A517LZ78</accession>
<dbReference type="Proteomes" id="UP000319557">
    <property type="component" value="Chromosome"/>
</dbReference>
<feature type="signal peptide" evidence="1">
    <location>
        <begin position="1"/>
        <end position="22"/>
    </location>
</feature>
<dbReference type="RefSeq" id="WP_145344644.1">
    <property type="nucleotide sequence ID" value="NZ_CP036261.1"/>
</dbReference>
<dbReference type="AlphaFoldDB" id="A0A517LZ78"/>
<dbReference type="OrthoDB" id="253099at2"/>
<evidence type="ECO:0000256" key="1">
    <source>
        <dbReference type="SAM" id="SignalP"/>
    </source>
</evidence>
<evidence type="ECO:0000259" key="2">
    <source>
        <dbReference type="Pfam" id="PF16871"/>
    </source>
</evidence>
<protein>
    <recommendedName>
        <fullName evidence="2">DUF5077 domain-containing protein</fullName>
    </recommendedName>
</protein>
<dbReference type="EMBL" id="CP036261">
    <property type="protein sequence ID" value="QDS87920.1"/>
    <property type="molecule type" value="Genomic_DNA"/>
</dbReference>
<feature type="chain" id="PRO_5021892424" description="DUF5077 domain-containing protein" evidence="1">
    <location>
        <begin position="23"/>
        <end position="262"/>
    </location>
</feature>
<name>A0A517LZ78_9BACT</name>
<dbReference type="KEGG" id="ruv:EC9_21030"/>
<evidence type="ECO:0000313" key="4">
    <source>
        <dbReference type="Proteomes" id="UP000319557"/>
    </source>
</evidence>
<dbReference type="PROSITE" id="PS51257">
    <property type="entry name" value="PROKAR_LIPOPROTEIN"/>
    <property type="match status" value="1"/>
</dbReference>
<evidence type="ECO:0000313" key="3">
    <source>
        <dbReference type="EMBL" id="QDS87920.1"/>
    </source>
</evidence>
<organism evidence="3 4">
    <name type="scientific">Rosistilla ulvae</name>
    <dbReference type="NCBI Taxonomy" id="1930277"/>
    <lineage>
        <taxon>Bacteria</taxon>
        <taxon>Pseudomonadati</taxon>
        <taxon>Planctomycetota</taxon>
        <taxon>Planctomycetia</taxon>
        <taxon>Pirellulales</taxon>
        <taxon>Pirellulaceae</taxon>
        <taxon>Rosistilla</taxon>
    </lineage>
</organism>
<keyword evidence="4" id="KW-1185">Reference proteome</keyword>
<proteinExistence type="predicted"/>
<sequence length="262" mass="29495" precursor="true">MMALLRSSITTAGILIIACALAQADDPATSPTTTQETWGEIVWKPKSLELHVESLPDDRKISFPRLNNRMKSLHFQGEDPEQTKLKFRPEPKTWDITFPKEAQPQGKVVVFETLEPVLLAEKPHRISQSEDGSFTLPAHHAVTHGTLLRYEPQPHKNTVGYWANAKDWAQWHLHISQPMEFQVEVLQGCGKGHGGSTVAIQLGDQTVQFIVEETGHFQNFKPRQIGKLRVESAGDYSLDLRAIEKVKGAVCDIRQIRLIPVR</sequence>
<reference evidence="3 4" key="1">
    <citation type="submission" date="2019-02" db="EMBL/GenBank/DDBJ databases">
        <title>Deep-cultivation of Planctomycetes and their phenomic and genomic characterization uncovers novel biology.</title>
        <authorList>
            <person name="Wiegand S."/>
            <person name="Jogler M."/>
            <person name="Boedeker C."/>
            <person name="Pinto D."/>
            <person name="Vollmers J."/>
            <person name="Rivas-Marin E."/>
            <person name="Kohn T."/>
            <person name="Peeters S.H."/>
            <person name="Heuer A."/>
            <person name="Rast P."/>
            <person name="Oberbeckmann S."/>
            <person name="Bunk B."/>
            <person name="Jeske O."/>
            <person name="Meyerdierks A."/>
            <person name="Storesund J.E."/>
            <person name="Kallscheuer N."/>
            <person name="Luecker S."/>
            <person name="Lage O.M."/>
            <person name="Pohl T."/>
            <person name="Merkel B.J."/>
            <person name="Hornburger P."/>
            <person name="Mueller R.-W."/>
            <person name="Bruemmer F."/>
            <person name="Labrenz M."/>
            <person name="Spormann A.M."/>
            <person name="Op den Camp H."/>
            <person name="Overmann J."/>
            <person name="Amann R."/>
            <person name="Jetten M.S.M."/>
            <person name="Mascher T."/>
            <person name="Medema M.H."/>
            <person name="Devos D.P."/>
            <person name="Kaster A.-K."/>
            <person name="Ovreas L."/>
            <person name="Rohde M."/>
            <person name="Galperin M.Y."/>
            <person name="Jogler C."/>
        </authorList>
    </citation>
    <scope>NUCLEOTIDE SEQUENCE [LARGE SCALE GENOMIC DNA]</scope>
    <source>
        <strain evidence="3 4">EC9</strain>
    </source>
</reference>
<dbReference type="Pfam" id="PF16871">
    <property type="entry name" value="DUF5077"/>
    <property type="match status" value="1"/>
</dbReference>